<dbReference type="PANTHER" id="PTHR35205">
    <property type="entry name" value="NB-ARC AND TPR DOMAIN PROTEIN"/>
    <property type="match status" value="1"/>
</dbReference>
<gene>
    <name evidence="2" type="primary">afsR_16</name>
    <name evidence="2" type="ORF">SsS58_08177</name>
</gene>
<protein>
    <submittedName>
        <fullName evidence="2">Regulatory protein AfsR</fullName>
    </submittedName>
</protein>
<accession>A0A100JXY0</accession>
<dbReference type="EMBL" id="BCMM01000064">
    <property type="protein sequence ID" value="GAQ67721.1"/>
    <property type="molecule type" value="Genomic_DNA"/>
</dbReference>
<dbReference type="InterPro" id="IPR002182">
    <property type="entry name" value="NB-ARC"/>
</dbReference>
<dbReference type="SUPFAM" id="SSF52540">
    <property type="entry name" value="P-loop containing nucleoside triphosphate hydrolases"/>
    <property type="match status" value="1"/>
</dbReference>
<dbReference type="Gene3D" id="3.40.50.300">
    <property type="entry name" value="P-loop containing nucleotide triphosphate hydrolases"/>
    <property type="match status" value="1"/>
</dbReference>
<sequence length="687" mass="74102">MFPMSEGAAEASGERAVAAGRDIGNAATGDFVTQIARATVLPAEAFSLDPCASRVRHLPDRTGQFVGRERELRLLDQTFGETGGVVVHAVHGLGGIGKSTLAAHWAAARAVDFNPVWWITAETESDLDAGLAALGRALQPALVGILTEEALRERTIQWLASNEGWLVVLDNVSDPAVIKPLLARAPSGRLLVTTRRGPASWRGIARTLDLDVLAPNEAVELFTGTYGGPADGVEELCAELGCLPLAVDQAAAYCREAGVTPRAYLDLLARYPADMYAATVEGEDAQRTVARVWQVTLDALADTPAAAAILRLIAWWAPDDIPRTYLTGIGGPLEVTEAVRRLAAHSMIKMRGELLSVHRLVQAVSRAGGPQEVVAARDAAVTVLVERQPEAIIANAAARLWATHAEALGGCLEEEYDTELLTILLVRAGAGFAREHPRRSVELADRVSRSLARHAEWVSADSTYDALLALYVLNGERARGIPLAERQFTLRQSTLGDAHPQTITSLISLARAVRHTDPQRALALAEQAVETASEALGTEHRLTFNAETALRDIAQQPPDLPTLESRLRKAHGLFGEGDLENISLESDLVDALAEAGELDKAAALAERVVARCRAIFGDTDSLTLNYRLRHVHLLVDLGETVRVMELLLPLLTDLERRVDDIPGTRSQMSWVLALIERLSGRSVPDEE</sequence>
<evidence type="ECO:0000259" key="1">
    <source>
        <dbReference type="Pfam" id="PF00931"/>
    </source>
</evidence>
<reference evidence="3" key="1">
    <citation type="submission" date="2015-11" db="EMBL/GenBank/DDBJ databases">
        <authorList>
            <consortium name="Cross-ministerial Strategic Innovation Promotion Program (SIP) consortium"/>
            <person name="Tomihama T."/>
            <person name="Ikenaga M."/>
            <person name="Sakai M."/>
            <person name="Okubo T."/>
            <person name="Ikeda S."/>
        </authorList>
    </citation>
    <scope>NUCLEOTIDE SEQUENCE [LARGE SCALE GENOMIC DNA]</scope>
    <source>
        <strain evidence="3">S58</strain>
    </source>
</reference>
<dbReference type="Gene3D" id="1.25.40.10">
    <property type="entry name" value="Tetratricopeptide repeat domain"/>
    <property type="match status" value="1"/>
</dbReference>
<reference evidence="2 3" key="2">
    <citation type="journal article" date="2016" name="Genome Announc.">
        <title>Draft Genome Sequences of Streptomyces scabiei S58, Streptomyces turgidiscabies T45, and Streptomyces acidiscabies a10, the Pathogens of Potato Common Scab, Isolated in Japan.</title>
        <authorList>
            <person name="Tomihama T."/>
            <person name="Nishi Y."/>
            <person name="Sakai M."/>
            <person name="Ikenaga M."/>
            <person name="Okubo T."/>
            <person name="Ikeda S."/>
        </authorList>
    </citation>
    <scope>NUCLEOTIDE SEQUENCE [LARGE SCALE GENOMIC DNA]</scope>
    <source>
        <strain evidence="2 3">S58</strain>
    </source>
</reference>
<proteinExistence type="predicted"/>
<dbReference type="InterPro" id="IPR027417">
    <property type="entry name" value="P-loop_NTPase"/>
</dbReference>
<dbReference type="GO" id="GO:0043531">
    <property type="term" value="F:ADP binding"/>
    <property type="evidence" value="ECO:0007669"/>
    <property type="project" value="InterPro"/>
</dbReference>
<evidence type="ECO:0000313" key="3">
    <source>
        <dbReference type="Proteomes" id="UP000067448"/>
    </source>
</evidence>
<dbReference type="Pfam" id="PF00931">
    <property type="entry name" value="NB-ARC"/>
    <property type="match status" value="1"/>
</dbReference>
<dbReference type="Pfam" id="PF13374">
    <property type="entry name" value="TPR_10"/>
    <property type="match status" value="1"/>
</dbReference>
<dbReference type="InterPro" id="IPR011990">
    <property type="entry name" value="TPR-like_helical_dom_sf"/>
</dbReference>
<dbReference type="AlphaFoldDB" id="A0A100JXY0"/>
<name>A0A100JXY0_STRSC</name>
<comment type="caution">
    <text evidence="2">The sequence shown here is derived from an EMBL/GenBank/DDBJ whole genome shotgun (WGS) entry which is preliminary data.</text>
</comment>
<evidence type="ECO:0000313" key="2">
    <source>
        <dbReference type="EMBL" id="GAQ67721.1"/>
    </source>
</evidence>
<dbReference type="Proteomes" id="UP000067448">
    <property type="component" value="Unassembled WGS sequence"/>
</dbReference>
<feature type="domain" description="NB-ARC" evidence="1">
    <location>
        <begin position="78"/>
        <end position="223"/>
    </location>
</feature>
<organism evidence="2 3">
    <name type="scientific">Streptomyces scabiei</name>
    <dbReference type="NCBI Taxonomy" id="1930"/>
    <lineage>
        <taxon>Bacteria</taxon>
        <taxon>Bacillati</taxon>
        <taxon>Actinomycetota</taxon>
        <taxon>Actinomycetes</taxon>
        <taxon>Kitasatosporales</taxon>
        <taxon>Streptomycetaceae</taxon>
        <taxon>Streptomyces</taxon>
    </lineage>
</organism>
<reference evidence="3" key="3">
    <citation type="submission" date="2016-02" db="EMBL/GenBank/DDBJ databases">
        <title>Draft genome of pathogenic Streptomyces sp. in Japan.</title>
        <authorList>
            <person name="Tomihama T."/>
            <person name="Ikenaga M."/>
            <person name="Sakai M."/>
            <person name="Okubo T."/>
            <person name="Ikeda S."/>
        </authorList>
    </citation>
    <scope>NUCLEOTIDE SEQUENCE [LARGE SCALE GENOMIC DNA]</scope>
    <source>
        <strain evidence="3">S58</strain>
    </source>
</reference>
<dbReference type="PANTHER" id="PTHR35205:SF1">
    <property type="entry name" value="ZU5 DOMAIN-CONTAINING PROTEIN"/>
    <property type="match status" value="1"/>
</dbReference>